<feature type="domain" description="AP-5 complex subunit zeta-1 ARM repeats" evidence="2">
    <location>
        <begin position="389"/>
        <end position="503"/>
    </location>
</feature>
<dbReference type="Gene3D" id="1.25.10.10">
    <property type="entry name" value="Leucine-rich Repeat Variant"/>
    <property type="match status" value="1"/>
</dbReference>
<evidence type="ECO:0000256" key="1">
    <source>
        <dbReference type="SAM" id="MobiDB-lite"/>
    </source>
</evidence>
<feature type="domain" description="AP-5 complex subunit zeta-1 C-terminal TPR" evidence="4">
    <location>
        <begin position="841"/>
        <end position="1036"/>
    </location>
</feature>
<organism evidence="5 6">
    <name type="scientific">Bos indicus</name>
    <name type="common">Zebu</name>
    <dbReference type="NCBI Taxonomy" id="9915"/>
    <lineage>
        <taxon>Eukaryota</taxon>
        <taxon>Metazoa</taxon>
        <taxon>Chordata</taxon>
        <taxon>Craniata</taxon>
        <taxon>Vertebrata</taxon>
        <taxon>Euteleostomi</taxon>
        <taxon>Mammalia</taxon>
        <taxon>Eutheria</taxon>
        <taxon>Laurasiatheria</taxon>
        <taxon>Artiodactyla</taxon>
        <taxon>Ruminantia</taxon>
        <taxon>Pecora</taxon>
        <taxon>Bovidae</taxon>
        <taxon>Bovinae</taxon>
        <taxon>Bos</taxon>
    </lineage>
</organism>
<name>A0ABM4RLE9_BOSIN</name>
<evidence type="ECO:0000259" key="3">
    <source>
        <dbReference type="Pfam" id="PF25153"/>
    </source>
</evidence>
<keyword evidence="5" id="KW-1185">Reference proteome</keyword>
<evidence type="ECO:0000313" key="6">
    <source>
        <dbReference type="RefSeq" id="XP_070636372.1"/>
    </source>
</evidence>
<dbReference type="Pfam" id="PF25154">
    <property type="entry name" value="TPR_AP5Z1_C"/>
    <property type="match status" value="2"/>
</dbReference>
<dbReference type="RefSeq" id="XP_070636372.1">
    <property type="nucleotide sequence ID" value="XM_070780271.1"/>
</dbReference>
<proteinExistence type="predicted"/>
<dbReference type="Pfam" id="PF14764">
    <property type="entry name" value="SPG48"/>
    <property type="match status" value="1"/>
</dbReference>
<dbReference type="Pfam" id="PF25153">
    <property type="entry name" value="TPR_AP5Z1"/>
    <property type="match status" value="1"/>
</dbReference>
<reference evidence="6" key="1">
    <citation type="submission" date="2025-08" db="UniProtKB">
        <authorList>
            <consortium name="RefSeq"/>
        </authorList>
    </citation>
    <scope>IDENTIFICATION</scope>
    <source>
        <tissue evidence="6">Blood</tissue>
    </source>
</reference>
<dbReference type="InterPro" id="IPR056856">
    <property type="entry name" value="TPR_AP5Z1_C"/>
</dbReference>
<dbReference type="GeneID" id="109578639"/>
<dbReference type="PANTHER" id="PTHR46488">
    <property type="entry name" value="AP-5 COMPLEX SUBUNIT ZETA-1"/>
    <property type="match status" value="1"/>
</dbReference>
<evidence type="ECO:0000259" key="4">
    <source>
        <dbReference type="Pfam" id="PF25154"/>
    </source>
</evidence>
<dbReference type="PANTHER" id="PTHR46488:SF1">
    <property type="entry name" value="AP-5 COMPLEX SUBUNIT ZETA-1"/>
    <property type="match status" value="1"/>
</dbReference>
<dbReference type="InterPro" id="IPR028222">
    <property type="entry name" value="AP5Z1"/>
</dbReference>
<gene>
    <name evidence="6" type="primary">AP5Z1</name>
</gene>
<feature type="domain" description="AP-5 complex subunit zeta-1 N-terminal TPR" evidence="3">
    <location>
        <begin position="37"/>
        <end position="323"/>
    </location>
</feature>
<protein>
    <submittedName>
        <fullName evidence="6">AP-5 complex subunit zeta-1 isoform X1</fullName>
    </submittedName>
</protein>
<evidence type="ECO:0000259" key="2">
    <source>
        <dbReference type="Pfam" id="PF14764"/>
    </source>
</evidence>
<dbReference type="InterPro" id="IPR011989">
    <property type="entry name" value="ARM-like"/>
</dbReference>
<dbReference type="InterPro" id="IPR056857">
    <property type="entry name" value="TPR_AP5Z1_N"/>
</dbReference>
<sequence>MRHAARPGSWRRCGHCFASRPCLERAARPQGGGGGGMLATGTESLLRQASVCLILVSREVGAEELGRFCARVSALLQAEDWGPDALDALRRLFLIVAATKYSRRLEPTCVALLQTTLCSPRCPERLQLLCAAVLREMAPSDSLSLSCDHAPSSRQLGLVASVLLAQGDPQQVRTVGQCVIKVLESRQPEGPSLTYLLPVVSKVTSLAPDALPEEQTKALSKRLGDWLRYASVQQGAAHASGGFFSTPRARQPGPVTEVDGTVATDFFTVLSTGQRFTEDQRLNVQAFSMLRAWLLQGGPARPGAADADDRSELEGSTVSVLSAASAASHLLPPAEWLREKALEYCQRLLEQSGRRALRKADSDLQKAVSAGGWPWAGPAAPSEPPVSPQCLVEAVLVLDVLCRQDPSFLYRALPCVRALRTRLCGDTACVRALLPIAQFFLHHGEAAAVDADAVCQHLFTRIPSEHFHSPMLAFEFVQFCRDHLVLFGSNLDLLRTSFPNLFKFLAWSSPALTSGFVALLPVLVDAGTAVEMLHLLLDLPSLTAALDLQLRASQAASERPLWDVSVRAPGCLEALRDPQAQGLFQHLLRAKASGTVERLTPLHQLLQPLASCARVLQCAQAVPTLLRAFFAAVTQVSLPPRASVPAAEGQLELRGQPQQYAVRAQSAAHSSPQGSRHGGAQRTGASGQAPRLSLPPSSPVGPWPASWHCCSWREVTHFSRLRGMKLTCTGGSLLAAPWGSTPPVPSALVTADPLPSLTPSTHPLALRGLPHRLFPLQRVATSPPLQLLLGRTFQKMPFLKARLVWAYPLASPARGQSPPHQAVVPDRPWGWGLLSGVLSDRVLSSQFPALCKLHPPLVVERAKELLEFVGSLGGPRSTGHMLTSVVWAIGEYLSVSWDRRCSAEQISRFFEALEALLFEVTQSRPSAALPKCPPQVITVLMTTLTKLASRSQDLIPRVSLLLSKMRTLAQSPAVGPVHGEDDLGAVRTRATELLNLLKMPSVAQFVLTPSVEVSQPRYHRDCNTALPLALDMVSRLLEREAGLLPG</sequence>
<dbReference type="Proteomes" id="UP001652663">
    <property type="component" value="Chromosome 25"/>
</dbReference>
<accession>A0ABM4RLE9</accession>
<evidence type="ECO:0000313" key="5">
    <source>
        <dbReference type="Proteomes" id="UP001652663"/>
    </source>
</evidence>
<feature type="domain" description="AP-5 complex subunit zeta-1 C-terminal TPR" evidence="4">
    <location>
        <begin position="516"/>
        <end position="636"/>
    </location>
</feature>
<feature type="region of interest" description="Disordered" evidence="1">
    <location>
        <begin position="659"/>
        <end position="699"/>
    </location>
</feature>
<dbReference type="InterPro" id="IPR055450">
    <property type="entry name" value="AP5Z1_ARM"/>
</dbReference>